<reference evidence="11 12" key="1">
    <citation type="submission" date="2020-06" db="EMBL/GenBank/DDBJ databases">
        <title>Actinokineospora xiongansis sp. nov., isolated from soil of Baiyangdian.</title>
        <authorList>
            <person name="Zhang X."/>
        </authorList>
    </citation>
    <scope>NUCLEOTIDE SEQUENCE [LARGE SCALE GENOMIC DNA]</scope>
    <source>
        <strain evidence="11 12">HBU206404</strain>
    </source>
</reference>
<feature type="transmembrane region" description="Helical" evidence="9">
    <location>
        <begin position="112"/>
        <end position="132"/>
    </location>
</feature>
<dbReference type="InterPro" id="IPR011712">
    <property type="entry name" value="Sig_transdc_His_kin_sub3_dim/P"/>
</dbReference>
<keyword evidence="6 11" id="KW-0418">Kinase</keyword>
<evidence type="ECO:0000256" key="8">
    <source>
        <dbReference type="ARBA" id="ARBA00023012"/>
    </source>
</evidence>
<feature type="transmembrane region" description="Helical" evidence="9">
    <location>
        <begin position="79"/>
        <end position="105"/>
    </location>
</feature>
<accession>A0ABR7LCZ2</accession>
<keyword evidence="12" id="KW-1185">Reference proteome</keyword>
<comment type="catalytic activity">
    <reaction evidence="1">
        <text>ATP + protein L-histidine = ADP + protein N-phospho-L-histidine.</text>
        <dbReference type="EC" id="2.7.13.3"/>
    </reaction>
</comment>
<keyword evidence="9" id="KW-0472">Membrane</keyword>
<evidence type="ECO:0000256" key="6">
    <source>
        <dbReference type="ARBA" id="ARBA00022777"/>
    </source>
</evidence>
<feature type="transmembrane region" description="Helical" evidence="9">
    <location>
        <begin position="26"/>
        <end position="45"/>
    </location>
</feature>
<dbReference type="EMBL" id="JABVED010000017">
    <property type="protein sequence ID" value="MBC6450555.1"/>
    <property type="molecule type" value="Genomic_DNA"/>
</dbReference>
<dbReference type="EC" id="2.7.13.3" evidence="2"/>
<dbReference type="PANTHER" id="PTHR24421:SF10">
    <property type="entry name" value="NITRATE_NITRITE SENSOR PROTEIN NARQ"/>
    <property type="match status" value="1"/>
</dbReference>
<evidence type="ECO:0000313" key="11">
    <source>
        <dbReference type="EMBL" id="MBC6450555.1"/>
    </source>
</evidence>
<dbReference type="Gene3D" id="1.20.5.1930">
    <property type="match status" value="1"/>
</dbReference>
<gene>
    <name evidence="11" type="ORF">GPZ80_25685</name>
</gene>
<dbReference type="InterPro" id="IPR050482">
    <property type="entry name" value="Sensor_HK_TwoCompSys"/>
</dbReference>
<feature type="transmembrane region" description="Helical" evidence="9">
    <location>
        <begin position="138"/>
        <end position="161"/>
    </location>
</feature>
<keyword evidence="5" id="KW-0547">Nucleotide-binding</keyword>
<evidence type="ECO:0000313" key="12">
    <source>
        <dbReference type="Proteomes" id="UP000734823"/>
    </source>
</evidence>
<keyword evidence="9" id="KW-1133">Transmembrane helix</keyword>
<dbReference type="InterPro" id="IPR036890">
    <property type="entry name" value="HATPase_C_sf"/>
</dbReference>
<evidence type="ECO:0000256" key="1">
    <source>
        <dbReference type="ARBA" id="ARBA00000085"/>
    </source>
</evidence>
<keyword evidence="7" id="KW-0067">ATP-binding</keyword>
<dbReference type="SUPFAM" id="SSF55874">
    <property type="entry name" value="ATPase domain of HSP90 chaperone/DNA topoisomerase II/histidine kinase"/>
    <property type="match status" value="1"/>
</dbReference>
<evidence type="ECO:0000256" key="7">
    <source>
        <dbReference type="ARBA" id="ARBA00022840"/>
    </source>
</evidence>
<keyword evidence="3" id="KW-0597">Phosphoprotein</keyword>
<feature type="transmembrane region" description="Helical" evidence="9">
    <location>
        <begin position="52"/>
        <end position="73"/>
    </location>
</feature>
<evidence type="ECO:0000256" key="3">
    <source>
        <dbReference type="ARBA" id="ARBA00022553"/>
    </source>
</evidence>
<dbReference type="PANTHER" id="PTHR24421">
    <property type="entry name" value="NITRATE/NITRITE SENSOR PROTEIN NARX-RELATED"/>
    <property type="match status" value="1"/>
</dbReference>
<evidence type="ECO:0000256" key="9">
    <source>
        <dbReference type="SAM" id="Phobius"/>
    </source>
</evidence>
<dbReference type="Gene3D" id="3.30.565.10">
    <property type="entry name" value="Histidine kinase-like ATPase, C-terminal domain"/>
    <property type="match status" value="1"/>
</dbReference>
<keyword evidence="4" id="KW-0808">Transferase</keyword>
<comment type="caution">
    <text evidence="11">The sequence shown here is derived from an EMBL/GenBank/DDBJ whole genome shotgun (WGS) entry which is preliminary data.</text>
</comment>
<feature type="domain" description="Signal transduction histidine kinase subgroup 3 dimerisation and phosphoacceptor" evidence="10">
    <location>
        <begin position="190"/>
        <end position="255"/>
    </location>
</feature>
<proteinExistence type="predicted"/>
<dbReference type="CDD" id="cd16917">
    <property type="entry name" value="HATPase_UhpB-NarQ-NarX-like"/>
    <property type="match status" value="1"/>
</dbReference>
<evidence type="ECO:0000256" key="4">
    <source>
        <dbReference type="ARBA" id="ARBA00022679"/>
    </source>
</evidence>
<evidence type="ECO:0000259" key="10">
    <source>
        <dbReference type="Pfam" id="PF07730"/>
    </source>
</evidence>
<keyword evidence="8" id="KW-0902">Two-component regulatory system</keyword>
<evidence type="ECO:0000256" key="2">
    <source>
        <dbReference type="ARBA" id="ARBA00012438"/>
    </source>
</evidence>
<organism evidence="11 12">
    <name type="scientific">Actinokineospora xionganensis</name>
    <dbReference type="NCBI Taxonomy" id="2684470"/>
    <lineage>
        <taxon>Bacteria</taxon>
        <taxon>Bacillati</taxon>
        <taxon>Actinomycetota</taxon>
        <taxon>Actinomycetes</taxon>
        <taxon>Pseudonocardiales</taxon>
        <taxon>Pseudonocardiaceae</taxon>
        <taxon>Actinokineospora</taxon>
    </lineage>
</organism>
<dbReference type="Proteomes" id="UP000734823">
    <property type="component" value="Unassembled WGS sequence"/>
</dbReference>
<evidence type="ECO:0000256" key="5">
    <source>
        <dbReference type="ARBA" id="ARBA00022741"/>
    </source>
</evidence>
<keyword evidence="9" id="KW-0812">Transmembrane</keyword>
<protein>
    <recommendedName>
        <fullName evidence="2">histidine kinase</fullName>
        <ecNumber evidence="2">2.7.13.3</ecNumber>
    </recommendedName>
</protein>
<sequence>MRRGTAPPYRPTMRIPAVESRSPRDWAVDVVAFLLAVGFTALAYVDGVERRLDPAVLAVDAILGGLGCLGVWLRRRLPVGFAAPVIAFSVFSSAASGVALLALFTVAVHRRFAVVGLVTAGFAAASVGSVVVRPDVPLPTWPLAALGVVCVAAVLATGMFVRARRQLAGSLREQARRADLERVAQARSQERKRIAREMHDVLAHRMSLVSLHAGALELRPDAPAAEIARAAGVIRDSAHQALEDLREVIGVLRAEVDCDDDAPERPQPTLADLPALAEESRRAGTRVRLVSRVADPASVPPAIGRGAYRIVQEGLTNARKYAPGAEVSVSVHGGRGDGVTVEIRNPWPSDTEETAIPGAGSGIIGLAERAELAGGRLEHGHTSAGDFRLWAWLPWQP</sequence>
<name>A0ABR7LCZ2_9PSEU</name>
<dbReference type="Pfam" id="PF07730">
    <property type="entry name" value="HisKA_3"/>
    <property type="match status" value="1"/>
</dbReference>
<dbReference type="GO" id="GO:0016301">
    <property type="term" value="F:kinase activity"/>
    <property type="evidence" value="ECO:0007669"/>
    <property type="project" value="UniProtKB-KW"/>
</dbReference>